<protein>
    <submittedName>
        <fullName evidence="2">Uncharacterized protein</fullName>
    </submittedName>
</protein>
<dbReference type="AlphaFoldDB" id="A0A5E4PQM5"/>
<sequence>MEQPVQGQPPNAAGMVQGPPNGPGPRSQGMEGPNVTDGQRHHITEVRLTTCRGCHRRITMHHLEDRLAIMNSTRRTTSINHLRLGSKIRPMRAVRTRWRLSIE</sequence>
<evidence type="ECO:0000313" key="2">
    <source>
        <dbReference type="EMBL" id="VVC87325.1"/>
    </source>
</evidence>
<feature type="region of interest" description="Disordered" evidence="1">
    <location>
        <begin position="1"/>
        <end position="42"/>
    </location>
</feature>
<keyword evidence="3" id="KW-1185">Reference proteome</keyword>
<dbReference type="Proteomes" id="UP000324832">
    <property type="component" value="Unassembled WGS sequence"/>
</dbReference>
<evidence type="ECO:0000313" key="3">
    <source>
        <dbReference type="Proteomes" id="UP000324832"/>
    </source>
</evidence>
<proteinExistence type="predicted"/>
<gene>
    <name evidence="2" type="ORF">LSINAPIS_LOCUS961</name>
</gene>
<dbReference type="EMBL" id="FZQP02000104">
    <property type="protein sequence ID" value="VVC87325.1"/>
    <property type="molecule type" value="Genomic_DNA"/>
</dbReference>
<accession>A0A5E4PQM5</accession>
<organism evidence="2 3">
    <name type="scientific">Leptidea sinapis</name>
    <dbReference type="NCBI Taxonomy" id="189913"/>
    <lineage>
        <taxon>Eukaryota</taxon>
        <taxon>Metazoa</taxon>
        <taxon>Ecdysozoa</taxon>
        <taxon>Arthropoda</taxon>
        <taxon>Hexapoda</taxon>
        <taxon>Insecta</taxon>
        <taxon>Pterygota</taxon>
        <taxon>Neoptera</taxon>
        <taxon>Endopterygota</taxon>
        <taxon>Lepidoptera</taxon>
        <taxon>Glossata</taxon>
        <taxon>Ditrysia</taxon>
        <taxon>Papilionoidea</taxon>
        <taxon>Pieridae</taxon>
        <taxon>Dismorphiinae</taxon>
        <taxon>Leptidea</taxon>
    </lineage>
</organism>
<name>A0A5E4PQM5_9NEOP</name>
<reference evidence="2 3" key="1">
    <citation type="submission" date="2017-07" db="EMBL/GenBank/DDBJ databases">
        <authorList>
            <person name="Talla V."/>
            <person name="Backstrom N."/>
        </authorList>
    </citation>
    <scope>NUCLEOTIDE SEQUENCE [LARGE SCALE GENOMIC DNA]</scope>
</reference>
<evidence type="ECO:0000256" key="1">
    <source>
        <dbReference type="SAM" id="MobiDB-lite"/>
    </source>
</evidence>